<comment type="caution">
    <text evidence="1">The sequence shown here is derived from an EMBL/GenBank/DDBJ whole genome shotgun (WGS) entry which is preliminary data.</text>
</comment>
<reference evidence="1 2" key="1">
    <citation type="journal article" date="2023" name="Science">
        <title>Complex scaffold remodeling in plant triterpene biosynthesis.</title>
        <authorList>
            <person name="De La Pena R."/>
            <person name="Hodgson H."/>
            <person name="Liu J.C."/>
            <person name="Stephenson M.J."/>
            <person name="Martin A.C."/>
            <person name="Owen C."/>
            <person name="Harkess A."/>
            <person name="Leebens-Mack J."/>
            <person name="Jimenez L.E."/>
            <person name="Osbourn A."/>
            <person name="Sattely E.S."/>
        </authorList>
    </citation>
    <scope>NUCLEOTIDE SEQUENCE [LARGE SCALE GENOMIC DNA]</scope>
    <source>
        <strain evidence="2">cv. JPN11</strain>
        <tissue evidence="1">Leaf</tissue>
    </source>
</reference>
<proteinExistence type="predicted"/>
<name>A0ACC1XHS4_MELAZ</name>
<protein>
    <submittedName>
        <fullName evidence="1">TLC domain-containing protein</fullName>
    </submittedName>
</protein>
<sequence length="276" mass="31710">METFNLYSLNTPTFFLMFILIYLFAYFVVFHNWGPKHRAEASSCFISLAHGTPAVFMAGYATLNTQKSLRTLASPNTIFQNFVLEYSIAYFLMDLLHYIIFLPRDVLFILHHVATLYVLVTCRYAVHYGAFEILVILILAEVTSACQNVWSLASFRKADVPASAKLHELLSPPFYTFYSVVRGIMGPLFVYKMWVFYLSGAADHSIPKWARVSWMIVIIAGVLLSILWILNNWIGWYRELSYRAGKKVRLLMLNFTTNFSVRCPKGVTSFNGLLEE</sequence>
<dbReference type="Proteomes" id="UP001164539">
    <property type="component" value="Chromosome 9"/>
</dbReference>
<accession>A0ACC1XHS4</accession>
<keyword evidence="2" id="KW-1185">Reference proteome</keyword>
<evidence type="ECO:0000313" key="2">
    <source>
        <dbReference type="Proteomes" id="UP001164539"/>
    </source>
</evidence>
<dbReference type="EMBL" id="CM051402">
    <property type="protein sequence ID" value="KAJ4710905.1"/>
    <property type="molecule type" value="Genomic_DNA"/>
</dbReference>
<gene>
    <name evidence="1" type="ORF">OWV82_017010</name>
</gene>
<evidence type="ECO:0000313" key="1">
    <source>
        <dbReference type="EMBL" id="KAJ4710905.1"/>
    </source>
</evidence>
<organism evidence="1 2">
    <name type="scientific">Melia azedarach</name>
    <name type="common">Chinaberry tree</name>
    <dbReference type="NCBI Taxonomy" id="155640"/>
    <lineage>
        <taxon>Eukaryota</taxon>
        <taxon>Viridiplantae</taxon>
        <taxon>Streptophyta</taxon>
        <taxon>Embryophyta</taxon>
        <taxon>Tracheophyta</taxon>
        <taxon>Spermatophyta</taxon>
        <taxon>Magnoliopsida</taxon>
        <taxon>eudicotyledons</taxon>
        <taxon>Gunneridae</taxon>
        <taxon>Pentapetalae</taxon>
        <taxon>rosids</taxon>
        <taxon>malvids</taxon>
        <taxon>Sapindales</taxon>
        <taxon>Meliaceae</taxon>
        <taxon>Melia</taxon>
    </lineage>
</organism>